<feature type="transmembrane region" description="Helical" evidence="1">
    <location>
        <begin position="101"/>
        <end position="127"/>
    </location>
</feature>
<accession>A0A4P7PRL5</accession>
<evidence type="ECO:0000256" key="1">
    <source>
        <dbReference type="SAM" id="Phobius"/>
    </source>
</evidence>
<feature type="transmembrane region" description="Helical" evidence="1">
    <location>
        <begin position="345"/>
        <end position="366"/>
    </location>
</feature>
<proteinExistence type="predicted"/>
<dbReference type="EMBL" id="CP038810">
    <property type="protein sequence ID" value="QBZ97145.1"/>
    <property type="molecule type" value="Genomic_DNA"/>
</dbReference>
<dbReference type="OrthoDB" id="1014144at2"/>
<feature type="transmembrane region" description="Helical" evidence="1">
    <location>
        <begin position="273"/>
        <end position="290"/>
    </location>
</feature>
<feature type="transmembrane region" description="Helical" evidence="1">
    <location>
        <begin position="21"/>
        <end position="45"/>
    </location>
</feature>
<keyword evidence="1" id="KW-1133">Transmembrane helix</keyword>
<dbReference type="Proteomes" id="UP000296862">
    <property type="component" value="Chromosome"/>
</dbReference>
<keyword evidence="1" id="KW-0812">Transmembrane</keyword>
<feature type="transmembrane region" description="Helical" evidence="1">
    <location>
        <begin position="302"/>
        <end position="324"/>
    </location>
</feature>
<name>A0A4P7PRL5_9FLAO</name>
<feature type="transmembrane region" description="Helical" evidence="1">
    <location>
        <begin position="164"/>
        <end position="182"/>
    </location>
</feature>
<feature type="transmembrane region" description="Helical" evidence="1">
    <location>
        <begin position="419"/>
        <end position="441"/>
    </location>
</feature>
<dbReference type="Pfam" id="PF18940">
    <property type="entry name" value="DUF5687"/>
    <property type="match status" value="1"/>
</dbReference>
<keyword evidence="1" id="KW-0472">Membrane</keyword>
<feature type="transmembrane region" description="Helical" evidence="1">
    <location>
        <begin position="139"/>
        <end position="159"/>
    </location>
</feature>
<evidence type="ECO:0000313" key="2">
    <source>
        <dbReference type="EMBL" id="QBZ97145.1"/>
    </source>
</evidence>
<feature type="transmembrane region" description="Helical" evidence="1">
    <location>
        <begin position="447"/>
        <end position="466"/>
    </location>
</feature>
<evidence type="ECO:0000313" key="3">
    <source>
        <dbReference type="Proteomes" id="UP000296862"/>
    </source>
</evidence>
<keyword evidence="3" id="KW-1185">Reference proteome</keyword>
<dbReference type="KEGG" id="fsn:GS03_00631"/>
<dbReference type="AlphaFoldDB" id="A0A4P7PRL5"/>
<feature type="transmembrane region" description="Helical" evidence="1">
    <location>
        <begin position="202"/>
        <end position="220"/>
    </location>
</feature>
<protein>
    <submittedName>
        <fullName evidence="2">Uncharacterized protein</fullName>
    </submittedName>
</protein>
<reference evidence="2 3" key="1">
    <citation type="submission" date="2019-04" db="EMBL/GenBank/DDBJ databases">
        <title>Flavobacterium sp. GS03.</title>
        <authorList>
            <person name="Kim H."/>
        </authorList>
    </citation>
    <scope>NUCLEOTIDE SEQUENCE [LARGE SCALE GENOMIC DNA]</scope>
    <source>
        <strain evidence="2 3">GS03</strain>
    </source>
</reference>
<gene>
    <name evidence="2" type="ORF">GS03_00631</name>
</gene>
<dbReference type="InterPro" id="IPR043742">
    <property type="entry name" value="DUF5687"/>
</dbReference>
<feature type="transmembrane region" description="Helical" evidence="1">
    <location>
        <begin position="65"/>
        <end position="80"/>
    </location>
</feature>
<sequence length="489" mass="56554">MFKHFISLEWKAFSRSASFGANIAFKIIMGFVALIIILEFSLLGFFGYKILKEFNLEPLETVNKFLIYYLVGDLVIRYFLQKMPVTNIKPLLNLPITRNVIVHFSLGKTAISFFNVMHAFFFIPFTIALLTKGHGFQSVLWSLAMMGMIYSNNFINILINNKNIVFYPLLAIVGILGVAQYYRFFDVTNYTQPFFQAMYTTNYMFLIPILLAIVTYYFSFDYFKKNLNLDTGLAKKSDEAKTENFSWLNQFGTLGTFLKNDIKLLKRNKRSRTTVIMSFLFIFYGLLFYTKSIEAYNNPAMQVFAGIFVTGGFLFTFGQFIPSWDSSYYQLMMSQNIQYREYISSKWWLMVIGTAISTIIASFYWVFFGWEIYLLIVVGAIYNIGVNSHLVMLGGAFVKTPIDLTMANKAFGDKQAFNFKTVIMLIPKLLVPMLLYSLGYYLFSPNIGYLFVALAGVFGFAFRNMVFTKIEKVYKTEKYETIAAYKQKN</sequence>
<dbReference type="RefSeq" id="WP_136151118.1">
    <property type="nucleotide sequence ID" value="NZ_CP038810.1"/>
</dbReference>
<organism evidence="2 3">
    <name type="scientific">Flavobacterium sangjuense</name>
    <dbReference type="NCBI Taxonomy" id="2518177"/>
    <lineage>
        <taxon>Bacteria</taxon>
        <taxon>Pseudomonadati</taxon>
        <taxon>Bacteroidota</taxon>
        <taxon>Flavobacteriia</taxon>
        <taxon>Flavobacteriales</taxon>
        <taxon>Flavobacteriaceae</taxon>
        <taxon>Flavobacterium</taxon>
    </lineage>
</organism>
<feature type="transmembrane region" description="Helical" evidence="1">
    <location>
        <begin position="372"/>
        <end position="398"/>
    </location>
</feature>